<keyword evidence="5 8" id="KW-0456">Lyase</keyword>
<dbReference type="EMBL" id="MU001673">
    <property type="protein sequence ID" value="KAF2460590.1"/>
    <property type="molecule type" value="Genomic_DNA"/>
</dbReference>
<dbReference type="PANTHER" id="PTHR11002:SF76">
    <property type="entry name" value="CARBONIC ANHYDRASE"/>
    <property type="match status" value="1"/>
</dbReference>
<keyword evidence="3 7" id="KW-0479">Metal-binding</keyword>
<dbReference type="GO" id="GO:0008270">
    <property type="term" value="F:zinc ion binding"/>
    <property type="evidence" value="ECO:0007669"/>
    <property type="project" value="UniProtKB-UniRule"/>
</dbReference>
<evidence type="ECO:0000256" key="5">
    <source>
        <dbReference type="ARBA" id="ARBA00023239"/>
    </source>
</evidence>
<dbReference type="SMART" id="SM00947">
    <property type="entry name" value="Pro_CA"/>
    <property type="match status" value="1"/>
</dbReference>
<dbReference type="SUPFAM" id="SSF53056">
    <property type="entry name" value="beta-carbonic anhydrase, cab"/>
    <property type="match status" value="1"/>
</dbReference>
<dbReference type="GO" id="GO:0034599">
    <property type="term" value="P:cellular response to oxidative stress"/>
    <property type="evidence" value="ECO:0007669"/>
    <property type="project" value="TreeGrafter"/>
</dbReference>
<dbReference type="PANTHER" id="PTHR11002">
    <property type="entry name" value="CARBONIC ANHYDRASE"/>
    <property type="match status" value="1"/>
</dbReference>
<name>A0A6A6P9E6_9PEZI</name>
<dbReference type="CDD" id="cd00883">
    <property type="entry name" value="beta_CA_cladeA"/>
    <property type="match status" value="1"/>
</dbReference>
<evidence type="ECO:0000256" key="4">
    <source>
        <dbReference type="ARBA" id="ARBA00022833"/>
    </source>
</evidence>
<dbReference type="InterPro" id="IPR036874">
    <property type="entry name" value="Carbonic_anhydrase_sf"/>
</dbReference>
<comment type="similarity">
    <text evidence="1 8">Belongs to the beta-class carbonic anhydrase family.</text>
</comment>
<dbReference type="AlphaFoldDB" id="A0A6A6P9E6"/>
<dbReference type="Pfam" id="PF00484">
    <property type="entry name" value="Pro_CA"/>
    <property type="match status" value="1"/>
</dbReference>
<comment type="catalytic activity">
    <reaction evidence="6 8">
        <text>hydrogencarbonate + H(+) = CO2 + H2O</text>
        <dbReference type="Rhea" id="RHEA:10748"/>
        <dbReference type="ChEBI" id="CHEBI:15377"/>
        <dbReference type="ChEBI" id="CHEBI:15378"/>
        <dbReference type="ChEBI" id="CHEBI:16526"/>
        <dbReference type="ChEBI" id="CHEBI:17544"/>
        <dbReference type="EC" id="4.2.1.1"/>
    </reaction>
</comment>
<feature type="binding site" evidence="7">
    <location>
        <position position="105"/>
    </location>
    <ligand>
        <name>Zn(2+)</name>
        <dbReference type="ChEBI" id="CHEBI:29105"/>
    </ligand>
</feature>
<evidence type="ECO:0000256" key="3">
    <source>
        <dbReference type="ARBA" id="ARBA00022723"/>
    </source>
</evidence>
<evidence type="ECO:0000256" key="2">
    <source>
        <dbReference type="ARBA" id="ARBA00012925"/>
    </source>
</evidence>
<evidence type="ECO:0000313" key="10">
    <source>
        <dbReference type="Proteomes" id="UP000799766"/>
    </source>
</evidence>
<dbReference type="GO" id="GO:0015976">
    <property type="term" value="P:carbon utilization"/>
    <property type="evidence" value="ECO:0007669"/>
    <property type="project" value="InterPro"/>
</dbReference>
<keyword evidence="4 7" id="KW-0862">Zinc</keyword>
<proteinExistence type="inferred from homology"/>
<dbReference type="InterPro" id="IPR015892">
    <property type="entry name" value="Carbonic_anhydrase_CS"/>
</dbReference>
<accession>A0A6A6P9E6</accession>
<dbReference type="GO" id="GO:0005737">
    <property type="term" value="C:cytoplasm"/>
    <property type="evidence" value="ECO:0007669"/>
    <property type="project" value="TreeGrafter"/>
</dbReference>
<evidence type="ECO:0000256" key="7">
    <source>
        <dbReference type="PIRSR" id="PIRSR601765-1"/>
    </source>
</evidence>
<feature type="binding site" evidence="7">
    <location>
        <position position="49"/>
    </location>
    <ligand>
        <name>Zn(2+)</name>
        <dbReference type="ChEBI" id="CHEBI:29105"/>
    </ligand>
</feature>
<feature type="binding site" evidence="7">
    <location>
        <position position="51"/>
    </location>
    <ligand>
        <name>Zn(2+)</name>
        <dbReference type="ChEBI" id="CHEBI:29105"/>
    </ligand>
</feature>
<dbReference type="EC" id="4.2.1.1" evidence="2 8"/>
<evidence type="ECO:0000256" key="8">
    <source>
        <dbReference type="RuleBase" id="RU003956"/>
    </source>
</evidence>
<gene>
    <name evidence="9" type="ORF">BDY21DRAFT_280550</name>
</gene>
<dbReference type="Proteomes" id="UP000799766">
    <property type="component" value="Unassembled WGS sequence"/>
</dbReference>
<dbReference type="InterPro" id="IPR001765">
    <property type="entry name" value="Carbonic_anhydrase"/>
</dbReference>
<comment type="function">
    <text evidence="8">Reversible hydration of carbon dioxide.</text>
</comment>
<dbReference type="GO" id="GO:0071244">
    <property type="term" value="P:cellular response to carbon dioxide"/>
    <property type="evidence" value="ECO:0007669"/>
    <property type="project" value="TreeGrafter"/>
</dbReference>
<feature type="binding site" evidence="7">
    <location>
        <position position="108"/>
    </location>
    <ligand>
        <name>Zn(2+)</name>
        <dbReference type="ChEBI" id="CHEBI:29105"/>
    </ligand>
</feature>
<dbReference type="OrthoDB" id="10248475at2759"/>
<dbReference type="GO" id="GO:0004089">
    <property type="term" value="F:carbonate dehydratase activity"/>
    <property type="evidence" value="ECO:0007669"/>
    <property type="project" value="UniProtKB-UniRule"/>
</dbReference>
<evidence type="ECO:0000256" key="6">
    <source>
        <dbReference type="ARBA" id="ARBA00048348"/>
    </source>
</evidence>
<comment type="cofactor">
    <cofactor evidence="7">
        <name>Zn(2+)</name>
        <dbReference type="ChEBI" id="CHEBI:29105"/>
    </cofactor>
    <text evidence="7">Binds 1 zinc ion per subunit.</text>
</comment>
<organism evidence="9 10">
    <name type="scientific">Lineolata rhizophorae</name>
    <dbReference type="NCBI Taxonomy" id="578093"/>
    <lineage>
        <taxon>Eukaryota</taxon>
        <taxon>Fungi</taxon>
        <taxon>Dikarya</taxon>
        <taxon>Ascomycota</taxon>
        <taxon>Pezizomycotina</taxon>
        <taxon>Dothideomycetes</taxon>
        <taxon>Dothideomycetes incertae sedis</taxon>
        <taxon>Lineolatales</taxon>
        <taxon>Lineolataceae</taxon>
        <taxon>Lineolata</taxon>
    </lineage>
</organism>
<reference evidence="9" key="1">
    <citation type="journal article" date="2020" name="Stud. Mycol.">
        <title>101 Dothideomycetes genomes: a test case for predicting lifestyles and emergence of pathogens.</title>
        <authorList>
            <person name="Haridas S."/>
            <person name="Albert R."/>
            <person name="Binder M."/>
            <person name="Bloem J."/>
            <person name="Labutti K."/>
            <person name="Salamov A."/>
            <person name="Andreopoulos B."/>
            <person name="Baker S."/>
            <person name="Barry K."/>
            <person name="Bills G."/>
            <person name="Bluhm B."/>
            <person name="Cannon C."/>
            <person name="Castanera R."/>
            <person name="Culley D."/>
            <person name="Daum C."/>
            <person name="Ezra D."/>
            <person name="Gonzalez J."/>
            <person name="Henrissat B."/>
            <person name="Kuo A."/>
            <person name="Liang C."/>
            <person name="Lipzen A."/>
            <person name="Lutzoni F."/>
            <person name="Magnuson J."/>
            <person name="Mondo S."/>
            <person name="Nolan M."/>
            <person name="Ohm R."/>
            <person name="Pangilinan J."/>
            <person name="Park H.-J."/>
            <person name="Ramirez L."/>
            <person name="Alfaro M."/>
            <person name="Sun H."/>
            <person name="Tritt A."/>
            <person name="Yoshinaga Y."/>
            <person name="Zwiers L.-H."/>
            <person name="Turgeon B."/>
            <person name="Goodwin S."/>
            <person name="Spatafora J."/>
            <person name="Crous P."/>
            <person name="Grigoriev I."/>
        </authorList>
    </citation>
    <scope>NUCLEOTIDE SEQUENCE</scope>
    <source>
        <strain evidence="9">ATCC 16933</strain>
    </source>
</reference>
<sequence>MPADLFELEELRQLIEGNKTFVRKTLVNEPKLLKKNAAGQSPEVLWIGCADSRVPETTVCHSKPGDIFVHRNIANVVQADDASSAAVIEFAVAHLKVKRIVVCGHTKCGGANAALGDADLGPTLNRWLEPLRALRRKHEGELKKLASPDDCATRVAEINVHAGVETLKKNKTVAKAMEDRGLTVHGMIFDIAEGELRVLEEKPAAQGLWNMVNR</sequence>
<protein>
    <recommendedName>
        <fullName evidence="2 8">Carbonic anhydrase</fullName>
        <ecNumber evidence="2 8">4.2.1.1</ecNumber>
    </recommendedName>
    <alternativeName>
        <fullName evidence="8">Carbonate dehydratase</fullName>
    </alternativeName>
</protein>
<dbReference type="PROSITE" id="PS00705">
    <property type="entry name" value="PROK_CO2_ANHYDRASE_2"/>
    <property type="match status" value="1"/>
</dbReference>
<keyword evidence="10" id="KW-1185">Reference proteome</keyword>
<evidence type="ECO:0000256" key="1">
    <source>
        <dbReference type="ARBA" id="ARBA00006217"/>
    </source>
</evidence>
<dbReference type="Gene3D" id="3.40.1050.10">
    <property type="entry name" value="Carbonic anhydrase"/>
    <property type="match status" value="1"/>
</dbReference>
<evidence type="ECO:0000313" key="9">
    <source>
        <dbReference type="EMBL" id="KAF2460590.1"/>
    </source>
</evidence>